<evidence type="ECO:0000313" key="1">
    <source>
        <dbReference type="EMBL" id="NEC36489.1"/>
    </source>
</evidence>
<name>A0A6G3TIC2_9ACTN</name>
<accession>A0A6G3TIC2</accession>
<dbReference type="Proteomes" id="UP000475666">
    <property type="component" value="Unassembled WGS sequence"/>
</dbReference>
<comment type="caution">
    <text evidence="1">The sequence shown here is derived from an EMBL/GenBank/DDBJ whole genome shotgun (WGS) entry which is preliminary data.</text>
</comment>
<proteinExistence type="predicted"/>
<protein>
    <submittedName>
        <fullName evidence="1">Uncharacterized protein</fullName>
    </submittedName>
</protein>
<sequence length="66" mass="7101">MTVVTGSRREPGPDAVRDTAGLLLSRYPGRPLPAGRLAGREAAPPVRLRHRTATHRVRPSAPRGLV</sequence>
<dbReference type="GeneID" id="96654427"/>
<dbReference type="AlphaFoldDB" id="A0A6G3TIC2"/>
<gene>
    <name evidence="1" type="ORF">G3I66_25420</name>
</gene>
<dbReference type="EMBL" id="JAAGMQ010000756">
    <property type="protein sequence ID" value="NEC36489.1"/>
    <property type="molecule type" value="Genomic_DNA"/>
</dbReference>
<dbReference type="RefSeq" id="WP_109028422.1">
    <property type="nucleotide sequence ID" value="NZ_BEWD01000001.1"/>
</dbReference>
<evidence type="ECO:0000313" key="2">
    <source>
        <dbReference type="Proteomes" id="UP000475666"/>
    </source>
</evidence>
<organism evidence="1 2">
    <name type="scientific">Streptomyces rubrogriseus</name>
    <dbReference type="NCBI Taxonomy" id="194673"/>
    <lineage>
        <taxon>Bacteria</taxon>
        <taxon>Bacillati</taxon>
        <taxon>Actinomycetota</taxon>
        <taxon>Actinomycetes</taxon>
        <taxon>Kitasatosporales</taxon>
        <taxon>Streptomycetaceae</taxon>
        <taxon>Streptomyces</taxon>
        <taxon>Streptomyces violaceoruber group</taxon>
    </lineage>
</organism>
<reference evidence="1 2" key="1">
    <citation type="submission" date="2020-01" db="EMBL/GenBank/DDBJ databases">
        <title>Insect and environment-associated Actinomycetes.</title>
        <authorList>
            <person name="Currrie C."/>
            <person name="Chevrette M."/>
            <person name="Carlson C."/>
            <person name="Stubbendieck R."/>
            <person name="Wendt-Pienkowski E."/>
        </authorList>
    </citation>
    <scope>NUCLEOTIDE SEQUENCE [LARGE SCALE GENOMIC DNA]</scope>
    <source>
        <strain evidence="1 2">SID7739</strain>
    </source>
</reference>